<dbReference type="GO" id="GO:0005829">
    <property type="term" value="C:cytosol"/>
    <property type="evidence" value="ECO:0007669"/>
    <property type="project" value="TreeGrafter"/>
</dbReference>
<sequence length="464" mass="52144">MTASKLYILDTNVLLHDPKCLYEFKEQDITIPMTVLEELDDIKDRKKNVSQEARAAIRAIDEILSHAEDAATITKGVDIVIPVTAANSEMKLGQLSIFPDHELTARQGFLPQNSNKDNHIINCALHIQATNPHREIILVTKDINMRLKALGAGLKRVEDYRTDQLVSDIDLLPAGHDNLEGNFWERVEDVKSYQEGSHTYHTVSKSLLPNTYPCEYIYDDSEEFAARVATIRDEQITLRDLGVDRLMQQNCWGIEPINIFQAFAMDAVLDPDLDLVILNGAAGSGKTLIALACALEMVIEQRRYNKIIVTRSTPPVAEDIGFLPGTEEEKMTPWLSAIQDNLEAMHEHDERPQSSVKYAIEKANIQFKSLNFIRGRSIQEAIVLLDEAQNLTPSQLKTIVTRCGKGSKIICLGNLAQIDSNYLTPLTSGLTYLVERFKDYEGAANVHLEGIFRSRLAEYAEEHL</sequence>
<dbReference type="PANTHER" id="PTHR30473:SF2">
    <property type="entry name" value="PIN DOMAIN-CONTAINING PROTEIN"/>
    <property type="match status" value="1"/>
</dbReference>
<feature type="domain" description="PIN" evidence="5">
    <location>
        <begin position="5"/>
        <end position="147"/>
    </location>
</feature>
<keyword evidence="7" id="KW-1185">Reference proteome</keyword>
<evidence type="ECO:0000259" key="5">
    <source>
        <dbReference type="SMART" id="SM00670"/>
    </source>
</evidence>
<dbReference type="Gene3D" id="3.40.50.300">
    <property type="entry name" value="P-loop containing nucleotide triphosphate hydrolases"/>
    <property type="match status" value="1"/>
</dbReference>
<dbReference type="EMBL" id="AAOW01000012">
    <property type="protein sequence ID" value="EAR60957.1"/>
    <property type="molecule type" value="Genomic_DNA"/>
</dbReference>
<evidence type="ECO:0000256" key="3">
    <source>
        <dbReference type="ARBA" id="ARBA00022840"/>
    </source>
</evidence>
<organism evidence="6 7">
    <name type="scientific">Neptuniibacter caesariensis</name>
    <dbReference type="NCBI Taxonomy" id="207954"/>
    <lineage>
        <taxon>Bacteria</taxon>
        <taxon>Pseudomonadati</taxon>
        <taxon>Pseudomonadota</taxon>
        <taxon>Gammaproteobacteria</taxon>
        <taxon>Oceanospirillales</taxon>
        <taxon>Oceanospirillaceae</taxon>
        <taxon>Neptuniibacter</taxon>
    </lineage>
</organism>
<dbReference type="InterPro" id="IPR003714">
    <property type="entry name" value="PhoH"/>
</dbReference>
<dbReference type="AlphaFoldDB" id="A0A7U8GR41"/>
<evidence type="ECO:0000256" key="2">
    <source>
        <dbReference type="ARBA" id="ARBA00022741"/>
    </source>
</evidence>
<dbReference type="InterPro" id="IPR029060">
    <property type="entry name" value="PIN-like_dom_sf"/>
</dbReference>
<comment type="similarity">
    <text evidence="4">In the N-terminal section; belongs to the PINc/VapC protein family.</text>
</comment>
<dbReference type="PANTHER" id="PTHR30473">
    <property type="entry name" value="PROTEIN PHOH"/>
    <property type="match status" value="1"/>
</dbReference>
<dbReference type="Proteomes" id="UP000002171">
    <property type="component" value="Unassembled WGS sequence"/>
</dbReference>
<gene>
    <name evidence="6" type="ORF">MED92_02121</name>
</gene>
<dbReference type="InterPro" id="IPR002716">
    <property type="entry name" value="PIN_dom"/>
</dbReference>
<dbReference type="Gene3D" id="3.40.50.1010">
    <property type="entry name" value="5'-nuclease"/>
    <property type="match status" value="1"/>
</dbReference>
<reference evidence="6 7" key="1">
    <citation type="submission" date="2006-02" db="EMBL/GenBank/DDBJ databases">
        <authorList>
            <person name="Pinhassi J."/>
            <person name="Pedros-Alio C."/>
            <person name="Ferriera S."/>
            <person name="Johnson J."/>
            <person name="Kravitz S."/>
            <person name="Halpern A."/>
            <person name="Remington K."/>
            <person name="Beeson K."/>
            <person name="Tran B."/>
            <person name="Rogers Y.-H."/>
            <person name="Friedman R."/>
            <person name="Venter J.C."/>
        </authorList>
    </citation>
    <scope>NUCLEOTIDE SEQUENCE [LARGE SCALE GENOMIC DNA]</scope>
    <source>
        <strain evidence="6 7">MED92</strain>
    </source>
</reference>
<keyword evidence="3" id="KW-0067">ATP-binding</keyword>
<dbReference type="InterPro" id="IPR051451">
    <property type="entry name" value="PhoH2-like"/>
</dbReference>
<dbReference type="Pfam" id="PF02562">
    <property type="entry name" value="PhoH"/>
    <property type="match status" value="1"/>
</dbReference>
<dbReference type="SUPFAM" id="SSF52540">
    <property type="entry name" value="P-loop containing nucleoside triphosphate hydrolases"/>
    <property type="match status" value="1"/>
</dbReference>
<dbReference type="CDD" id="cd09883">
    <property type="entry name" value="PIN_VapC_PhoHL-ATPase"/>
    <property type="match status" value="1"/>
</dbReference>
<dbReference type="FunFam" id="3.40.50.300:FF:000013">
    <property type="entry name" value="PhoH family ATPase"/>
    <property type="match status" value="1"/>
</dbReference>
<evidence type="ECO:0000256" key="4">
    <source>
        <dbReference type="ARBA" id="ARBA00046345"/>
    </source>
</evidence>
<dbReference type="RefSeq" id="WP_007022443.1">
    <property type="nucleotide sequence ID" value="NZ_CH724127.1"/>
</dbReference>
<accession>A0A7U8GR41</accession>
<protein>
    <submittedName>
        <fullName evidence="6">PhoH-like protein</fullName>
    </submittedName>
</protein>
<name>A0A7U8GR41_NEPCE</name>
<proteinExistence type="inferred from homology"/>
<evidence type="ECO:0000313" key="7">
    <source>
        <dbReference type="Proteomes" id="UP000002171"/>
    </source>
</evidence>
<comment type="similarity">
    <text evidence="1">Belongs to the PhoH family.</text>
</comment>
<evidence type="ECO:0000313" key="6">
    <source>
        <dbReference type="EMBL" id="EAR60957.1"/>
    </source>
</evidence>
<dbReference type="SUPFAM" id="SSF88723">
    <property type="entry name" value="PIN domain-like"/>
    <property type="match status" value="1"/>
</dbReference>
<dbReference type="InterPro" id="IPR027417">
    <property type="entry name" value="P-loop_NTPase"/>
</dbReference>
<dbReference type="SMART" id="SM00670">
    <property type="entry name" value="PINc"/>
    <property type="match status" value="1"/>
</dbReference>
<dbReference type="Pfam" id="PF13638">
    <property type="entry name" value="PIN_4"/>
    <property type="match status" value="1"/>
</dbReference>
<dbReference type="GO" id="GO:0005524">
    <property type="term" value="F:ATP binding"/>
    <property type="evidence" value="ECO:0007669"/>
    <property type="project" value="UniProtKB-KW"/>
</dbReference>
<comment type="caution">
    <text evidence="6">The sequence shown here is derived from an EMBL/GenBank/DDBJ whole genome shotgun (WGS) entry which is preliminary data.</text>
</comment>
<evidence type="ECO:0000256" key="1">
    <source>
        <dbReference type="ARBA" id="ARBA00010393"/>
    </source>
</evidence>
<dbReference type="OrthoDB" id="9766527at2"/>
<keyword evidence="2" id="KW-0547">Nucleotide-binding</keyword>